<dbReference type="AlphaFoldDB" id="A0A1I1B4A9"/>
<proteinExistence type="predicted"/>
<name>A0A1I1B4A9_9CLOT</name>
<evidence type="ECO:0000313" key="1">
    <source>
        <dbReference type="EMBL" id="SFB43393.1"/>
    </source>
</evidence>
<protein>
    <submittedName>
        <fullName evidence="1">PD-(D/E)XK nuclease superfamily protein</fullName>
    </submittedName>
</protein>
<dbReference type="Pfam" id="PF08011">
    <property type="entry name" value="PDDEXK_9"/>
    <property type="match status" value="1"/>
</dbReference>
<dbReference type="PANTHER" id="PTHR34825">
    <property type="entry name" value="CONSERVED PROTEIN, WITH A WEAK D-GALACTARATE DEHYDRATASE/ALTRONATE HYDROLASE DOMAIN"/>
    <property type="match status" value="1"/>
</dbReference>
<sequence length="244" mass="28181">MVNILLAKGSEDVKNDLQTLIKGDSISKTIDENIVMGDIEKSSNNLWSFLLFTGYLKAREDYRREEDIFYSLTIPNREVRSLYKNIIQQWFLDTITKNNYDIMLNSLINGDIKIFGKLLRQFVLKSISYFDVGGYEGEKVYHAFVLGMLISLNDTHEVLSNRESGYGRYDVMVIPKDISKLGIVIEFKKLDPDDYETLEETADDALKQIEDKKYSVTLENKGIKNIKEIAVVFKGKEVYIKENK</sequence>
<gene>
    <name evidence="1" type="ORF">SAMN04488528_10551</name>
</gene>
<accession>A0A1I1B4A9</accession>
<keyword evidence="2" id="KW-1185">Reference proteome</keyword>
<dbReference type="Proteomes" id="UP000198619">
    <property type="component" value="Unassembled WGS sequence"/>
</dbReference>
<evidence type="ECO:0000313" key="2">
    <source>
        <dbReference type="Proteomes" id="UP000198619"/>
    </source>
</evidence>
<dbReference type="EMBL" id="FOKI01000055">
    <property type="protein sequence ID" value="SFB43393.1"/>
    <property type="molecule type" value="Genomic_DNA"/>
</dbReference>
<dbReference type="InterPro" id="IPR012547">
    <property type="entry name" value="PDDEXK_9"/>
</dbReference>
<dbReference type="PANTHER" id="PTHR34825:SF1">
    <property type="entry name" value="AAA-ATPASE-LIKE DOMAIN-CONTAINING PROTEIN"/>
    <property type="match status" value="1"/>
</dbReference>
<reference evidence="1 2" key="1">
    <citation type="submission" date="2016-10" db="EMBL/GenBank/DDBJ databases">
        <authorList>
            <person name="de Groot N.N."/>
        </authorList>
    </citation>
    <scope>NUCLEOTIDE SEQUENCE [LARGE SCALE GENOMIC DNA]</scope>
    <source>
        <strain evidence="1 2">DSM 12271</strain>
    </source>
</reference>
<dbReference type="STRING" id="84698.SAMN04488528_10551"/>
<organism evidence="1 2">
    <name type="scientific">Clostridium frigidicarnis</name>
    <dbReference type="NCBI Taxonomy" id="84698"/>
    <lineage>
        <taxon>Bacteria</taxon>
        <taxon>Bacillati</taxon>
        <taxon>Bacillota</taxon>
        <taxon>Clostridia</taxon>
        <taxon>Eubacteriales</taxon>
        <taxon>Clostridiaceae</taxon>
        <taxon>Clostridium</taxon>
    </lineage>
</organism>